<evidence type="ECO:0000256" key="1">
    <source>
        <dbReference type="SAM" id="MobiDB-lite"/>
    </source>
</evidence>
<evidence type="ECO:0000259" key="2">
    <source>
        <dbReference type="Pfam" id="PF09994"/>
    </source>
</evidence>
<feature type="region of interest" description="Disordered" evidence="1">
    <location>
        <begin position="550"/>
        <end position="607"/>
    </location>
</feature>
<dbReference type="Pfam" id="PF09994">
    <property type="entry name" value="T6SS_Tle1-like_cat"/>
    <property type="match status" value="1"/>
</dbReference>
<gene>
    <name evidence="3" type="ORF">CNMCM7691_004059</name>
</gene>
<protein>
    <recommendedName>
        <fullName evidence="2">T6SS Phospholipase effector Tle1-like catalytic domain-containing protein</fullName>
    </recommendedName>
</protein>
<feature type="domain" description="T6SS Phospholipase effector Tle1-like catalytic" evidence="2">
    <location>
        <begin position="25"/>
        <end position="412"/>
    </location>
</feature>
<dbReference type="Proteomes" id="UP000641853">
    <property type="component" value="Unassembled WGS sequence"/>
</dbReference>
<dbReference type="EMBL" id="JACBAG010001704">
    <property type="protein sequence ID" value="KAF7183709.1"/>
    <property type="molecule type" value="Genomic_DNA"/>
</dbReference>
<name>A0A8H6R3H5_9EURO</name>
<dbReference type="PANTHER" id="PTHR33840:SF2">
    <property type="entry name" value="TLE1 PHOSPHOLIPASE DOMAIN-CONTAINING PROTEIN"/>
    <property type="match status" value="1"/>
</dbReference>
<proteinExistence type="predicted"/>
<dbReference type="InterPro" id="IPR029058">
    <property type="entry name" value="AB_hydrolase_fold"/>
</dbReference>
<organism evidence="3 4">
    <name type="scientific">Aspergillus felis</name>
    <dbReference type="NCBI Taxonomy" id="1287682"/>
    <lineage>
        <taxon>Eukaryota</taxon>
        <taxon>Fungi</taxon>
        <taxon>Dikarya</taxon>
        <taxon>Ascomycota</taxon>
        <taxon>Pezizomycotina</taxon>
        <taxon>Eurotiomycetes</taxon>
        <taxon>Eurotiomycetidae</taxon>
        <taxon>Eurotiales</taxon>
        <taxon>Aspergillaceae</taxon>
        <taxon>Aspergillus</taxon>
        <taxon>Aspergillus subgen. Fumigati</taxon>
    </lineage>
</organism>
<dbReference type="SUPFAM" id="SSF53474">
    <property type="entry name" value="alpha/beta-Hydrolases"/>
    <property type="match status" value="1"/>
</dbReference>
<feature type="region of interest" description="Disordered" evidence="1">
    <location>
        <begin position="253"/>
        <end position="373"/>
    </location>
</feature>
<dbReference type="InterPro" id="IPR018712">
    <property type="entry name" value="Tle1-like_cat"/>
</dbReference>
<sequence>MRHHVEYGWVNPEVLYEMDPSTGPKQFVLCFDGTGYKFRGDESDSNVLKIFRMLDRNEPGQYHYFQPGFGTYVSTTWVTPHGRANKVKSTYLKAKDAAIGTTFAEHVMGGYRFLMRYYNPEDEIYMFGFSRGAYVARFLAEMLDFVGLVEPGNEEMARFAWKTFAKWQKKRNNRDIDAKKKEQLYNYIKAFRETFSRPISQIRFIGLFDSVNSVVQHQNTLLQRSRFPYTARTSAKIIRHAVGIDERRAKFRHDLVSNDQPTARSRRAQVRQRLEGHHVHLPYQRGTHLSRRRRGSCADPPNLPHPEYSPYRPSKQPSASVRLKNAETQADPGLRPLSPTRTSVTGSQLAHSGHHAPDASGDNCASEERDTEPDVEEVWFAGGHADIGGGFRLGENEDWPLSHVPLVWMVQEAQRAGLRFNVEKLKQFNCYYNSSPTDGTPTLAREPLSRDQTSDSAVDDASSFEYALWSASTRGRVHDCLRYGRGLPWTTVLFWRAIEYLPFRRMNLKEDGSWKPVRWPLPLGEVRDIPPNAKIHVSAIQRMRVDPDYRPGNLIEGGGGRGKRRVPSNKGIGEWEVCDHPGSPVQETYRRRRTDTAKEEAIAGTGD</sequence>
<comment type="caution">
    <text evidence="3">The sequence shown here is derived from an EMBL/GenBank/DDBJ whole genome shotgun (WGS) entry which is preliminary data.</text>
</comment>
<evidence type="ECO:0000313" key="3">
    <source>
        <dbReference type="EMBL" id="KAF7183709.1"/>
    </source>
</evidence>
<keyword evidence="4" id="KW-1185">Reference proteome</keyword>
<accession>A0A8H6R3H5</accession>
<feature type="compositionally biased region" description="Polar residues" evidence="1">
    <location>
        <begin position="339"/>
        <end position="350"/>
    </location>
</feature>
<reference evidence="3" key="1">
    <citation type="submission" date="2020-06" db="EMBL/GenBank/DDBJ databases">
        <title>Draft genome sequences of strains closely related to Aspergillus parafelis and Aspergillus hiratsukae.</title>
        <authorList>
            <person name="Dos Santos R.A.C."/>
            <person name="Rivero-Menendez O."/>
            <person name="Steenwyk J.L."/>
            <person name="Mead M.E."/>
            <person name="Goldman G.H."/>
            <person name="Alastruey-Izquierdo A."/>
            <person name="Rokas A."/>
        </authorList>
    </citation>
    <scope>NUCLEOTIDE SEQUENCE</scope>
    <source>
        <strain evidence="3">CNM-CM7691</strain>
    </source>
</reference>
<evidence type="ECO:0000313" key="4">
    <source>
        <dbReference type="Proteomes" id="UP000641853"/>
    </source>
</evidence>
<dbReference type="AlphaFoldDB" id="A0A8H6R3H5"/>
<dbReference type="PANTHER" id="PTHR33840">
    <property type="match status" value="1"/>
</dbReference>